<dbReference type="Proteomes" id="UP000198228">
    <property type="component" value="Chromosome I"/>
</dbReference>
<feature type="transmembrane region" description="Helical" evidence="1">
    <location>
        <begin position="12"/>
        <end position="38"/>
    </location>
</feature>
<accession>A0A1C4YYE7</accession>
<gene>
    <name evidence="2" type="ORF">GA0074696_3839</name>
</gene>
<dbReference type="EMBL" id="LT607410">
    <property type="protein sequence ID" value="SCF25720.1"/>
    <property type="molecule type" value="Genomic_DNA"/>
</dbReference>
<keyword evidence="1" id="KW-1133">Transmembrane helix</keyword>
<protein>
    <submittedName>
        <fullName evidence="2">Uncharacterized protein</fullName>
    </submittedName>
</protein>
<sequence length="113" mass="11659">MGFASRHPRQLGTLLSGLVTGMLVHTVAGMVFAAIVLLNMEGCDPHDGRVGTLTTAVTVDVLLTGPLLWIVLRANRQGWLAVLAGWAISIVPALVLLAAAAVHASSLPTGCPV</sequence>
<organism evidence="2 3">
    <name type="scientific">Micromonospora purpureochromogenes</name>
    <dbReference type="NCBI Taxonomy" id="47872"/>
    <lineage>
        <taxon>Bacteria</taxon>
        <taxon>Bacillati</taxon>
        <taxon>Actinomycetota</taxon>
        <taxon>Actinomycetes</taxon>
        <taxon>Micromonosporales</taxon>
        <taxon>Micromonosporaceae</taxon>
        <taxon>Micromonospora</taxon>
    </lineage>
</organism>
<dbReference type="AlphaFoldDB" id="A0A1C4YYE7"/>
<dbReference type="RefSeq" id="WP_088962346.1">
    <property type="nucleotide sequence ID" value="NZ_LT607410.1"/>
</dbReference>
<keyword evidence="1" id="KW-0472">Membrane</keyword>
<evidence type="ECO:0000313" key="2">
    <source>
        <dbReference type="EMBL" id="SCF25720.1"/>
    </source>
</evidence>
<feature type="transmembrane region" description="Helical" evidence="1">
    <location>
        <begin position="79"/>
        <end position="102"/>
    </location>
</feature>
<evidence type="ECO:0000256" key="1">
    <source>
        <dbReference type="SAM" id="Phobius"/>
    </source>
</evidence>
<proteinExistence type="predicted"/>
<name>A0A1C4YYE7_9ACTN</name>
<keyword evidence="1" id="KW-0812">Transmembrane</keyword>
<feature type="transmembrane region" description="Helical" evidence="1">
    <location>
        <begin position="50"/>
        <end position="72"/>
    </location>
</feature>
<evidence type="ECO:0000313" key="3">
    <source>
        <dbReference type="Proteomes" id="UP000198228"/>
    </source>
</evidence>
<reference evidence="2 3" key="1">
    <citation type="submission" date="2016-06" db="EMBL/GenBank/DDBJ databases">
        <authorList>
            <person name="Kjaerup R.B."/>
            <person name="Dalgaard T.S."/>
            <person name="Juul-Madsen H.R."/>
        </authorList>
    </citation>
    <scope>NUCLEOTIDE SEQUENCE [LARGE SCALE GENOMIC DNA]</scope>
    <source>
        <strain evidence="2 3">DSM 43821</strain>
    </source>
</reference>